<sequence>MWICYFQIGLTDYCGLAIAPFSSASFGAMWVMGAPFFREYCQVYDYGARKIGFAKVKHRNNSVDTGAHHTANAHTTECPNVSTRNDSLENEIPPIENAQTASHPKNCTR</sequence>
<evidence type="ECO:0000259" key="2">
    <source>
        <dbReference type="PROSITE" id="PS51767"/>
    </source>
</evidence>
<dbReference type="InterPro" id="IPR021109">
    <property type="entry name" value="Peptidase_aspartic_dom_sf"/>
</dbReference>
<dbReference type="Pfam" id="PF00026">
    <property type="entry name" value="Asp"/>
    <property type="match status" value="1"/>
</dbReference>
<accession>A0ABD6ECM9</accession>
<protein>
    <recommendedName>
        <fullName evidence="2">Peptidase A1 domain-containing protein</fullName>
    </recommendedName>
</protein>
<organism evidence="3 4">
    <name type="scientific">Gnathostoma spinigerum</name>
    <dbReference type="NCBI Taxonomy" id="75299"/>
    <lineage>
        <taxon>Eukaryota</taxon>
        <taxon>Metazoa</taxon>
        <taxon>Ecdysozoa</taxon>
        <taxon>Nematoda</taxon>
        <taxon>Chromadorea</taxon>
        <taxon>Rhabditida</taxon>
        <taxon>Spirurina</taxon>
        <taxon>Gnathostomatomorpha</taxon>
        <taxon>Gnathostomatoidea</taxon>
        <taxon>Gnathostomatidae</taxon>
        <taxon>Gnathostoma</taxon>
    </lineage>
</organism>
<dbReference type="EMBL" id="JBGFUD010000464">
    <property type="protein sequence ID" value="MFH4974578.1"/>
    <property type="molecule type" value="Genomic_DNA"/>
</dbReference>
<dbReference type="Proteomes" id="UP001608902">
    <property type="component" value="Unassembled WGS sequence"/>
</dbReference>
<feature type="domain" description="Peptidase A1" evidence="2">
    <location>
        <begin position="1"/>
        <end position="54"/>
    </location>
</feature>
<name>A0ABD6ECM9_9BILA</name>
<dbReference type="PROSITE" id="PS51767">
    <property type="entry name" value="PEPTIDASE_A1"/>
    <property type="match status" value="1"/>
</dbReference>
<comment type="caution">
    <text evidence="3">The sequence shown here is derived from an EMBL/GenBank/DDBJ whole genome shotgun (WGS) entry which is preliminary data.</text>
</comment>
<evidence type="ECO:0000313" key="3">
    <source>
        <dbReference type="EMBL" id="MFH4974578.1"/>
    </source>
</evidence>
<dbReference type="AlphaFoldDB" id="A0ABD6ECM9"/>
<reference evidence="3 4" key="1">
    <citation type="submission" date="2024-08" db="EMBL/GenBank/DDBJ databases">
        <title>Gnathostoma spinigerum genome.</title>
        <authorList>
            <person name="Gonzalez-Bertolin B."/>
            <person name="Monzon S."/>
            <person name="Zaballos A."/>
            <person name="Jimenez P."/>
            <person name="Dekumyoy P."/>
            <person name="Varona S."/>
            <person name="Cuesta I."/>
            <person name="Sumanam S."/>
            <person name="Adisakwattana P."/>
            <person name="Gasser R.B."/>
            <person name="Hernandez-Gonzalez A."/>
            <person name="Young N.D."/>
            <person name="Perteguer M.J."/>
        </authorList>
    </citation>
    <scope>NUCLEOTIDE SEQUENCE [LARGE SCALE GENOMIC DNA]</scope>
    <source>
        <strain evidence="3">AL3</strain>
        <tissue evidence="3">Liver</tissue>
    </source>
</reference>
<feature type="region of interest" description="Disordered" evidence="1">
    <location>
        <begin position="64"/>
        <end position="109"/>
    </location>
</feature>
<dbReference type="SUPFAM" id="SSF50630">
    <property type="entry name" value="Acid proteases"/>
    <property type="match status" value="1"/>
</dbReference>
<feature type="compositionally biased region" description="Polar residues" evidence="1">
    <location>
        <begin position="97"/>
        <end position="109"/>
    </location>
</feature>
<gene>
    <name evidence="3" type="ORF">AB6A40_001287</name>
</gene>
<keyword evidence="4" id="KW-1185">Reference proteome</keyword>
<evidence type="ECO:0000313" key="4">
    <source>
        <dbReference type="Proteomes" id="UP001608902"/>
    </source>
</evidence>
<dbReference type="InterPro" id="IPR033121">
    <property type="entry name" value="PEPTIDASE_A1"/>
</dbReference>
<dbReference type="Gene3D" id="2.40.70.10">
    <property type="entry name" value="Acid Proteases"/>
    <property type="match status" value="1"/>
</dbReference>
<proteinExistence type="predicted"/>
<evidence type="ECO:0000256" key="1">
    <source>
        <dbReference type="SAM" id="MobiDB-lite"/>
    </source>
</evidence>